<dbReference type="AlphaFoldDB" id="A0A233S8E0"/>
<feature type="region of interest" description="Disordered" evidence="1">
    <location>
        <begin position="1"/>
        <end position="84"/>
    </location>
</feature>
<evidence type="ECO:0000256" key="1">
    <source>
        <dbReference type="SAM" id="MobiDB-lite"/>
    </source>
</evidence>
<accession>A0A233S8E0</accession>
<dbReference type="Proteomes" id="UP000215483">
    <property type="component" value="Unassembled WGS sequence"/>
</dbReference>
<dbReference type="InterPro" id="IPR058330">
    <property type="entry name" value="DUF8017"/>
</dbReference>
<keyword evidence="5" id="KW-1185">Reference proteome</keyword>
<dbReference type="RefSeq" id="WP_094219578.1">
    <property type="nucleotide sequence ID" value="NZ_MCGQ01000026.1"/>
</dbReference>
<keyword evidence="2" id="KW-0812">Transmembrane</keyword>
<feature type="compositionally biased region" description="Pro residues" evidence="1">
    <location>
        <begin position="67"/>
        <end position="80"/>
    </location>
</feature>
<feature type="domain" description="DUF8017" evidence="3">
    <location>
        <begin position="145"/>
        <end position="342"/>
    </location>
</feature>
<keyword evidence="2" id="KW-0472">Membrane</keyword>
<keyword evidence="2" id="KW-1133">Transmembrane helix</keyword>
<evidence type="ECO:0000313" key="4">
    <source>
        <dbReference type="EMBL" id="OXY91940.1"/>
    </source>
</evidence>
<feature type="transmembrane region" description="Helical" evidence="2">
    <location>
        <begin position="88"/>
        <end position="109"/>
    </location>
</feature>
<evidence type="ECO:0000313" key="5">
    <source>
        <dbReference type="Proteomes" id="UP000215483"/>
    </source>
</evidence>
<dbReference type="Pfam" id="PF26056">
    <property type="entry name" value="DUF8017"/>
    <property type="match status" value="1"/>
</dbReference>
<feature type="compositionally biased region" description="Polar residues" evidence="1">
    <location>
        <begin position="9"/>
        <end position="22"/>
    </location>
</feature>
<feature type="compositionally biased region" description="Low complexity" evidence="1">
    <location>
        <begin position="23"/>
        <end position="54"/>
    </location>
</feature>
<evidence type="ECO:0000256" key="2">
    <source>
        <dbReference type="SAM" id="Phobius"/>
    </source>
</evidence>
<feature type="region of interest" description="Disordered" evidence="1">
    <location>
        <begin position="111"/>
        <end position="144"/>
    </location>
</feature>
<evidence type="ECO:0000259" key="3">
    <source>
        <dbReference type="Pfam" id="PF26056"/>
    </source>
</evidence>
<name>A0A233S8E0_STRDA</name>
<comment type="caution">
    <text evidence="4">The sequence shown here is derived from an EMBL/GenBank/DDBJ whole genome shotgun (WGS) entry which is preliminary data.</text>
</comment>
<dbReference type="EMBL" id="MCGQ01000026">
    <property type="protein sequence ID" value="OXY91940.1"/>
    <property type="molecule type" value="Genomic_DNA"/>
</dbReference>
<gene>
    <name evidence="4" type="ORF">BEK98_28030</name>
</gene>
<feature type="compositionally biased region" description="Low complexity" evidence="1">
    <location>
        <begin position="119"/>
        <end position="137"/>
    </location>
</feature>
<dbReference type="OrthoDB" id="3614545at2"/>
<sequence>MWPGEQPPGSGQQHNPYQQPGSQQPNPYQQPGHQQPNPYQQQPNPYGGQQPNPYAGQQPNPYAGQQPPAPWAQPPAPQPQPGGGRTKLVAILAAAAVVVAACVTGVLLLGGKSDDEARPGPTASSPTSATPSVTDAPRSADDVPKPTVAGWKVVVNPVTGVAFDVPADWQVRSKDWITYVTEGTDPQDPDGKFLVGMKAPAVLKAKWCGTDEDRDGKTDYTSLANVGTRGNKGAKSTAEVARQDSANWVYGWYTQPDHKKVTTGPVTSYTTASGITGSVATSQSSGVAKRHKCDTDGKATTFAFKDSDGAMLSWSFFGAKGVSEEVPDATIRKIMRTVRLYDEKSHS</sequence>
<reference evidence="4 5" key="1">
    <citation type="submission" date="2016-07" db="EMBL/GenBank/DDBJ databases">
        <title>Draft genome of Streptomyces diastatochromogenes.</title>
        <authorList>
            <person name="Podduturi R."/>
            <person name="Lukassen M.B."/>
            <person name="Clausen N."/>
            <person name="Nielsen J.L."/>
            <person name="Jorgensen N.O."/>
        </authorList>
    </citation>
    <scope>NUCLEOTIDE SEQUENCE [LARGE SCALE GENOMIC DNA]</scope>
    <source>
        <strain evidence="4 5">DSM 40608</strain>
    </source>
</reference>
<protein>
    <recommendedName>
        <fullName evidence="3">DUF8017 domain-containing protein</fullName>
    </recommendedName>
</protein>
<proteinExistence type="predicted"/>
<dbReference type="SUPFAM" id="SSF81995">
    <property type="entry name" value="beta-sandwich domain of Sec23/24"/>
    <property type="match status" value="1"/>
</dbReference>
<organism evidence="4 5">
    <name type="scientific">Streptomyces diastatochromogenes</name>
    <dbReference type="NCBI Taxonomy" id="42236"/>
    <lineage>
        <taxon>Bacteria</taxon>
        <taxon>Bacillati</taxon>
        <taxon>Actinomycetota</taxon>
        <taxon>Actinomycetes</taxon>
        <taxon>Kitasatosporales</taxon>
        <taxon>Streptomycetaceae</taxon>
        <taxon>Streptomyces</taxon>
    </lineage>
</organism>